<feature type="DNA-binding region" description="H-T-H motif" evidence="2">
    <location>
        <begin position="24"/>
        <end position="43"/>
    </location>
</feature>
<evidence type="ECO:0000313" key="5">
    <source>
        <dbReference type="Proteomes" id="UP000265962"/>
    </source>
</evidence>
<dbReference type="InterPro" id="IPR009057">
    <property type="entry name" value="Homeodomain-like_sf"/>
</dbReference>
<protein>
    <submittedName>
        <fullName evidence="4">DNA-binding HTH domain, TetR-type</fullName>
    </submittedName>
</protein>
<dbReference type="SUPFAM" id="SSF46689">
    <property type="entry name" value="Homeodomain-like"/>
    <property type="match status" value="1"/>
</dbReference>
<dbReference type="Gene3D" id="1.10.357.10">
    <property type="entry name" value="Tetracycline Repressor, domain 2"/>
    <property type="match status" value="1"/>
</dbReference>
<feature type="domain" description="HTH tetR-type" evidence="3">
    <location>
        <begin position="2"/>
        <end position="61"/>
    </location>
</feature>
<evidence type="ECO:0000259" key="3">
    <source>
        <dbReference type="PROSITE" id="PS50977"/>
    </source>
</evidence>
<gene>
    <name evidence="4" type="ORF">PROPJV5_1178</name>
</gene>
<accession>A0A375I4G0</accession>
<dbReference type="AlphaFoldDB" id="A0A375I4G0"/>
<reference evidence="5" key="1">
    <citation type="submission" date="2018-02" db="EMBL/GenBank/DDBJ databases">
        <authorList>
            <person name="Hornung B."/>
        </authorList>
    </citation>
    <scope>NUCLEOTIDE SEQUENCE [LARGE SCALE GENOMIC DNA]</scope>
</reference>
<dbReference type="PROSITE" id="PS50977">
    <property type="entry name" value="HTH_TETR_2"/>
    <property type="match status" value="1"/>
</dbReference>
<evidence type="ECO:0000313" key="4">
    <source>
        <dbReference type="EMBL" id="SPF68235.1"/>
    </source>
</evidence>
<dbReference type="Pfam" id="PF00440">
    <property type="entry name" value="TetR_N"/>
    <property type="match status" value="1"/>
</dbReference>
<keyword evidence="5" id="KW-1185">Reference proteome</keyword>
<evidence type="ECO:0000256" key="2">
    <source>
        <dbReference type="PROSITE-ProRule" id="PRU00335"/>
    </source>
</evidence>
<proteinExistence type="predicted"/>
<evidence type="ECO:0000256" key="1">
    <source>
        <dbReference type="ARBA" id="ARBA00023125"/>
    </source>
</evidence>
<dbReference type="GO" id="GO:0003677">
    <property type="term" value="F:DNA binding"/>
    <property type="evidence" value="ECO:0007669"/>
    <property type="project" value="UniProtKB-UniRule"/>
</dbReference>
<keyword evidence="1 2" id="KW-0238">DNA-binding</keyword>
<dbReference type="EMBL" id="OMOH01000004">
    <property type="protein sequence ID" value="SPF68235.1"/>
    <property type="molecule type" value="Genomic_DNA"/>
</dbReference>
<dbReference type="InterPro" id="IPR001647">
    <property type="entry name" value="HTH_TetR"/>
</dbReference>
<dbReference type="Proteomes" id="UP000265962">
    <property type="component" value="Unassembled WGS sequence"/>
</dbReference>
<sequence>MKFSADDILDAAARVVLTRSGSPPVAEIAREVGAPVGSVYYRFASRDELLVSLWLRSVRDFQQGFMAACRLEPAADAVVAAARHIPVYCREHPAEARAMTLYRQAELVRAAPESLRDEVATVNDQVNALSLELTRRRYGVADEWRTTLLTTATRQCPYGLVRPHLGGPIPDWIDDATAACARAIAALGD</sequence>
<organism evidence="4 5">
    <name type="scientific">Propionibacterium ruminifibrarum</name>
    <dbReference type="NCBI Taxonomy" id="1962131"/>
    <lineage>
        <taxon>Bacteria</taxon>
        <taxon>Bacillati</taxon>
        <taxon>Actinomycetota</taxon>
        <taxon>Actinomycetes</taxon>
        <taxon>Propionibacteriales</taxon>
        <taxon>Propionibacteriaceae</taxon>
        <taxon>Propionibacterium</taxon>
    </lineage>
</organism>
<name>A0A375I4G0_9ACTN</name>